<sequence>MFFFGGGKSFNPDKDIPDLSGRVVLVTGGNIGLGKETVLQTCKHGPARVFLCARSEAAAHAAIEDIEREVPGSHKLITFVQLDLASFASIKAAAASVLAQTDRLDVLCNNAGIMGTAPAVTADGYELQLGVNHVGHALLTRLLLPLLLRTAGAGGVGGNAAAADVRVVNLASEGEKFCTADPWTADALPAYKTPQADRWSLGRYGVSKLANIHHARCLARRHPSITAVAVHPGAINTGLTRGPKESYPWIGRLIELIVPWVMPGPRKGALNQLWACWGEGVVSGEYYTPVAVTGKGSAQACNDDMAERLWEWTEKELDACAW</sequence>
<evidence type="ECO:0000313" key="6">
    <source>
        <dbReference type="Proteomes" id="UP000006039"/>
    </source>
</evidence>
<dbReference type="AlphaFoldDB" id="J3NT86"/>
<keyword evidence="2" id="KW-0521">NADP</keyword>
<dbReference type="PRINTS" id="PR00081">
    <property type="entry name" value="GDHRDH"/>
</dbReference>
<keyword evidence="6" id="KW-1185">Reference proteome</keyword>
<dbReference type="Gene3D" id="3.40.50.720">
    <property type="entry name" value="NAD(P)-binding Rossmann-like Domain"/>
    <property type="match status" value="1"/>
</dbReference>
<evidence type="ECO:0000313" key="4">
    <source>
        <dbReference type="EMBL" id="EJT79401.1"/>
    </source>
</evidence>
<comment type="similarity">
    <text evidence="1">Belongs to the short-chain dehydrogenases/reductases (SDR) family.</text>
</comment>
<dbReference type="FunCoup" id="J3NT86">
    <property type="interactions" value="234"/>
</dbReference>
<dbReference type="PANTHER" id="PTHR24320">
    <property type="entry name" value="RETINOL DEHYDROGENASE"/>
    <property type="match status" value="1"/>
</dbReference>
<evidence type="ECO:0000256" key="2">
    <source>
        <dbReference type="ARBA" id="ARBA00022857"/>
    </source>
</evidence>
<dbReference type="InterPro" id="IPR002347">
    <property type="entry name" value="SDR_fam"/>
</dbReference>
<dbReference type="eggNOG" id="KOG1208">
    <property type="taxonomic scope" value="Eukaryota"/>
</dbReference>
<reference evidence="5" key="5">
    <citation type="submission" date="2018-04" db="UniProtKB">
        <authorList>
            <consortium name="EnsemblFungi"/>
        </authorList>
    </citation>
    <scope>IDENTIFICATION</scope>
    <source>
        <strain evidence="5">R3-111a-1</strain>
    </source>
</reference>
<evidence type="ECO:0008006" key="7">
    <source>
        <dbReference type="Google" id="ProtNLM"/>
    </source>
</evidence>
<organism evidence="4">
    <name type="scientific">Gaeumannomyces tritici (strain R3-111a-1)</name>
    <name type="common">Wheat and barley take-all root rot fungus</name>
    <name type="synonym">Gaeumannomyces graminis var. tritici</name>
    <dbReference type="NCBI Taxonomy" id="644352"/>
    <lineage>
        <taxon>Eukaryota</taxon>
        <taxon>Fungi</taxon>
        <taxon>Dikarya</taxon>
        <taxon>Ascomycota</taxon>
        <taxon>Pezizomycotina</taxon>
        <taxon>Sordariomycetes</taxon>
        <taxon>Sordariomycetidae</taxon>
        <taxon>Magnaporthales</taxon>
        <taxon>Magnaporthaceae</taxon>
        <taxon>Gaeumannomyces</taxon>
    </lineage>
</organism>
<dbReference type="Proteomes" id="UP000006039">
    <property type="component" value="Unassembled WGS sequence"/>
</dbReference>
<accession>J3NT86</accession>
<dbReference type="STRING" id="644352.J3NT86"/>
<protein>
    <recommendedName>
        <fullName evidence="7">Retinol dehydrogenase 12</fullName>
    </recommendedName>
</protein>
<dbReference type="GeneID" id="20344943"/>
<dbReference type="HOGENOM" id="CLU_010194_44_6_1"/>
<dbReference type="RefSeq" id="XP_009220546.1">
    <property type="nucleotide sequence ID" value="XM_009222282.1"/>
</dbReference>
<dbReference type="GO" id="GO:0016491">
    <property type="term" value="F:oxidoreductase activity"/>
    <property type="evidence" value="ECO:0007669"/>
    <property type="project" value="UniProtKB-KW"/>
</dbReference>
<dbReference type="Pfam" id="PF00106">
    <property type="entry name" value="adh_short"/>
    <property type="match status" value="1"/>
</dbReference>
<reference evidence="6" key="1">
    <citation type="submission" date="2010-07" db="EMBL/GenBank/DDBJ databases">
        <title>The genome sequence of Gaeumannomyces graminis var. tritici strain R3-111a-1.</title>
        <authorList>
            <consortium name="The Broad Institute Genome Sequencing Platform"/>
            <person name="Ma L.-J."/>
            <person name="Dead R."/>
            <person name="Young S."/>
            <person name="Zeng Q."/>
            <person name="Koehrsen M."/>
            <person name="Alvarado L."/>
            <person name="Berlin A."/>
            <person name="Chapman S.B."/>
            <person name="Chen Z."/>
            <person name="Freedman E."/>
            <person name="Gellesch M."/>
            <person name="Goldberg J."/>
            <person name="Griggs A."/>
            <person name="Gujja S."/>
            <person name="Heilman E.R."/>
            <person name="Heiman D."/>
            <person name="Hepburn T."/>
            <person name="Howarth C."/>
            <person name="Jen D."/>
            <person name="Larson L."/>
            <person name="Mehta T."/>
            <person name="Neiman D."/>
            <person name="Pearson M."/>
            <person name="Roberts A."/>
            <person name="Saif S."/>
            <person name="Shea T."/>
            <person name="Shenoy N."/>
            <person name="Sisk P."/>
            <person name="Stolte C."/>
            <person name="Sykes S."/>
            <person name="Walk T."/>
            <person name="White J."/>
            <person name="Yandava C."/>
            <person name="Haas B."/>
            <person name="Nusbaum C."/>
            <person name="Birren B."/>
        </authorList>
    </citation>
    <scope>NUCLEOTIDE SEQUENCE [LARGE SCALE GENOMIC DNA]</scope>
    <source>
        <strain evidence="6">R3-111a-1</strain>
    </source>
</reference>
<dbReference type="VEuPathDB" id="FungiDB:GGTG_04485"/>
<dbReference type="PANTHER" id="PTHR24320:SF282">
    <property type="entry name" value="WW DOMAIN-CONTAINING OXIDOREDUCTASE"/>
    <property type="match status" value="1"/>
</dbReference>
<evidence type="ECO:0000256" key="3">
    <source>
        <dbReference type="ARBA" id="ARBA00023002"/>
    </source>
</evidence>
<dbReference type="InterPro" id="IPR036291">
    <property type="entry name" value="NAD(P)-bd_dom_sf"/>
</dbReference>
<keyword evidence="3" id="KW-0560">Oxidoreductase</keyword>
<dbReference type="EnsemblFungi" id="EJT79401">
    <property type="protein sequence ID" value="EJT79401"/>
    <property type="gene ID" value="GGTG_04485"/>
</dbReference>
<dbReference type="SUPFAM" id="SSF51735">
    <property type="entry name" value="NAD(P)-binding Rossmann-fold domains"/>
    <property type="match status" value="1"/>
</dbReference>
<gene>
    <name evidence="5" type="primary">20344943</name>
    <name evidence="4" type="ORF">GGTG_04485</name>
</gene>
<proteinExistence type="inferred from homology"/>
<name>J3NT86_GAET3</name>
<reference evidence="5" key="4">
    <citation type="journal article" date="2015" name="G3 (Bethesda)">
        <title>Genome sequences of three phytopathogenic species of the Magnaporthaceae family of fungi.</title>
        <authorList>
            <person name="Okagaki L.H."/>
            <person name="Nunes C.C."/>
            <person name="Sailsbery J."/>
            <person name="Clay B."/>
            <person name="Brown D."/>
            <person name="John T."/>
            <person name="Oh Y."/>
            <person name="Young N."/>
            <person name="Fitzgerald M."/>
            <person name="Haas B.J."/>
            <person name="Zeng Q."/>
            <person name="Young S."/>
            <person name="Adiconis X."/>
            <person name="Fan L."/>
            <person name="Levin J.Z."/>
            <person name="Mitchell T.K."/>
            <person name="Okubara P.A."/>
            <person name="Farman M.L."/>
            <person name="Kohn L.M."/>
            <person name="Birren B."/>
            <person name="Ma L.-J."/>
            <person name="Dean R.A."/>
        </authorList>
    </citation>
    <scope>NUCLEOTIDE SEQUENCE</scope>
    <source>
        <strain evidence="5">R3-111a-1</strain>
    </source>
</reference>
<reference evidence="4" key="3">
    <citation type="submission" date="2010-09" db="EMBL/GenBank/DDBJ databases">
        <title>Annotation of Gaeumannomyces graminis var. tritici R3-111a-1.</title>
        <authorList>
            <consortium name="The Broad Institute Genome Sequencing Platform"/>
            <person name="Ma L.-J."/>
            <person name="Dead R."/>
            <person name="Young S.K."/>
            <person name="Zeng Q."/>
            <person name="Gargeya S."/>
            <person name="Fitzgerald M."/>
            <person name="Haas B."/>
            <person name="Abouelleil A."/>
            <person name="Alvarado L."/>
            <person name="Arachchi H.M."/>
            <person name="Berlin A."/>
            <person name="Brown A."/>
            <person name="Chapman S.B."/>
            <person name="Chen Z."/>
            <person name="Dunbar C."/>
            <person name="Freedman E."/>
            <person name="Gearin G."/>
            <person name="Gellesch M."/>
            <person name="Goldberg J."/>
            <person name="Griggs A."/>
            <person name="Gujja S."/>
            <person name="Heiman D."/>
            <person name="Howarth C."/>
            <person name="Larson L."/>
            <person name="Lui A."/>
            <person name="MacDonald P.J.P."/>
            <person name="Mehta T."/>
            <person name="Montmayeur A."/>
            <person name="Murphy C."/>
            <person name="Neiman D."/>
            <person name="Pearson M."/>
            <person name="Priest M."/>
            <person name="Roberts A."/>
            <person name="Saif S."/>
            <person name="Shea T."/>
            <person name="Shenoy N."/>
            <person name="Sisk P."/>
            <person name="Stolte C."/>
            <person name="Sykes S."/>
            <person name="Yandava C."/>
            <person name="Wortman J."/>
            <person name="Nusbaum C."/>
            <person name="Birren B."/>
        </authorList>
    </citation>
    <scope>NUCLEOTIDE SEQUENCE</scope>
    <source>
        <strain evidence="4">R3-111a-1</strain>
    </source>
</reference>
<evidence type="ECO:0000313" key="5">
    <source>
        <dbReference type="EnsemblFungi" id="EJT79401"/>
    </source>
</evidence>
<evidence type="ECO:0000256" key="1">
    <source>
        <dbReference type="ARBA" id="ARBA00006484"/>
    </source>
</evidence>
<reference evidence="4" key="2">
    <citation type="submission" date="2010-07" db="EMBL/GenBank/DDBJ databases">
        <authorList>
            <consortium name="The Broad Institute Genome Sequencing Platform"/>
            <consortium name="Broad Institute Genome Sequencing Center for Infectious Disease"/>
            <person name="Ma L.-J."/>
            <person name="Dead R."/>
            <person name="Young S."/>
            <person name="Zeng Q."/>
            <person name="Koehrsen M."/>
            <person name="Alvarado L."/>
            <person name="Berlin A."/>
            <person name="Chapman S.B."/>
            <person name="Chen Z."/>
            <person name="Freedman E."/>
            <person name="Gellesch M."/>
            <person name="Goldberg J."/>
            <person name="Griggs A."/>
            <person name="Gujja S."/>
            <person name="Heilman E.R."/>
            <person name="Heiman D."/>
            <person name="Hepburn T."/>
            <person name="Howarth C."/>
            <person name="Jen D."/>
            <person name="Larson L."/>
            <person name="Mehta T."/>
            <person name="Neiman D."/>
            <person name="Pearson M."/>
            <person name="Roberts A."/>
            <person name="Saif S."/>
            <person name="Shea T."/>
            <person name="Shenoy N."/>
            <person name="Sisk P."/>
            <person name="Stolte C."/>
            <person name="Sykes S."/>
            <person name="Walk T."/>
            <person name="White J."/>
            <person name="Yandava C."/>
            <person name="Haas B."/>
            <person name="Nusbaum C."/>
            <person name="Birren B."/>
        </authorList>
    </citation>
    <scope>NUCLEOTIDE SEQUENCE</scope>
    <source>
        <strain evidence="4">R3-111a-1</strain>
    </source>
</reference>
<dbReference type="EMBL" id="GL385396">
    <property type="protein sequence ID" value="EJT79401.1"/>
    <property type="molecule type" value="Genomic_DNA"/>
</dbReference>
<dbReference type="OrthoDB" id="191139at2759"/>